<dbReference type="EMBL" id="ONZI01000003">
    <property type="protein sequence ID" value="SPJ34536.1"/>
    <property type="molecule type" value="Genomic_DNA"/>
</dbReference>
<evidence type="ECO:0000313" key="2">
    <source>
        <dbReference type="Proteomes" id="UP000244934"/>
    </source>
</evidence>
<accession>A0A2R8CNR6</accession>
<protein>
    <submittedName>
        <fullName evidence="1">Uncharacterized protein</fullName>
    </submittedName>
</protein>
<gene>
    <name evidence="1" type="ORF">KSP9073_02571</name>
</gene>
<keyword evidence="2" id="KW-1185">Reference proteome</keyword>
<dbReference type="Proteomes" id="UP000244934">
    <property type="component" value="Unassembled WGS sequence"/>
</dbReference>
<proteinExistence type="predicted"/>
<organism evidence="1 2">
    <name type="scientific">Kushneria phyllosphaerae</name>
    <dbReference type="NCBI Taxonomy" id="2100822"/>
    <lineage>
        <taxon>Bacteria</taxon>
        <taxon>Pseudomonadati</taxon>
        <taxon>Pseudomonadota</taxon>
        <taxon>Gammaproteobacteria</taxon>
        <taxon>Oceanospirillales</taxon>
        <taxon>Halomonadaceae</taxon>
        <taxon>Kushneria</taxon>
    </lineage>
</organism>
<evidence type="ECO:0000313" key="1">
    <source>
        <dbReference type="EMBL" id="SPJ34536.1"/>
    </source>
</evidence>
<reference evidence="2" key="1">
    <citation type="submission" date="2018-03" db="EMBL/GenBank/DDBJ databases">
        <authorList>
            <person name="Navarro De La Torre S."/>
        </authorList>
    </citation>
    <scope>NUCLEOTIDE SEQUENCE [LARGE SCALE GENOMIC DNA]</scope>
    <source>
        <strain evidence="2">EAod3</strain>
    </source>
</reference>
<sequence length="48" mass="5296">MSCMAVIALDHNHACYWTCCRRTSQTDMLRTTASAKAEVLNSVASDMT</sequence>
<name>A0A2R8CNR6_9GAMM</name>
<dbReference type="AlphaFoldDB" id="A0A2R8CNR6"/>